<dbReference type="KEGG" id="pkc:PKB_3162"/>
<gene>
    <name evidence="2" type="ORF">PKB_3162</name>
</gene>
<evidence type="ECO:0000313" key="3">
    <source>
        <dbReference type="Proteomes" id="UP000025241"/>
    </source>
</evidence>
<name>A0A024HIQ8_PSEKB</name>
<evidence type="ECO:0000256" key="1">
    <source>
        <dbReference type="SAM" id="MobiDB-lite"/>
    </source>
</evidence>
<dbReference type="HOGENOM" id="CLU_2772767_0_0_6"/>
<proteinExistence type="predicted"/>
<dbReference type="Proteomes" id="UP000025241">
    <property type="component" value="Chromosome I"/>
</dbReference>
<reference evidence="2 3" key="2">
    <citation type="submission" date="2014-05" db="EMBL/GenBank/DDBJ databases">
        <title>Genome sequence of the 3-chlorobenzoate degrading bacterium Pseudomonas knackmussii B13 shows multiple evidence for horizontal gene transfer.</title>
        <authorList>
            <person name="Miyazaki R."/>
            <person name="Bertelli C."/>
            <person name="Falquet L."/>
            <person name="Robinson-Rechavi M."/>
            <person name="Gharib W."/>
            <person name="Roy S."/>
            <person name="Van der Meer J.R."/>
        </authorList>
    </citation>
    <scope>NUCLEOTIDE SEQUENCE [LARGE SCALE GENOMIC DNA]</scope>
    <source>
        <strain evidence="2 3">B13</strain>
    </source>
</reference>
<reference evidence="2 3" key="1">
    <citation type="submission" date="2013-03" db="EMBL/GenBank/DDBJ databases">
        <authorList>
            <person name="Linke B."/>
        </authorList>
    </citation>
    <scope>NUCLEOTIDE SEQUENCE [LARGE SCALE GENOMIC DNA]</scope>
    <source>
        <strain evidence="2 3">B13</strain>
    </source>
</reference>
<evidence type="ECO:0000313" key="2">
    <source>
        <dbReference type="EMBL" id="CDF84509.1"/>
    </source>
</evidence>
<sequence>MAANRAHGALLKVDIGVVFSRMRSAPTGHKKGGREGPRNSRDRPSDQLRTASSRVATPWPPPMHWVAMA</sequence>
<keyword evidence="3" id="KW-1185">Reference proteome</keyword>
<dbReference type="EMBL" id="HG322950">
    <property type="protein sequence ID" value="CDF84509.1"/>
    <property type="molecule type" value="Genomic_DNA"/>
</dbReference>
<feature type="region of interest" description="Disordered" evidence="1">
    <location>
        <begin position="21"/>
        <end position="69"/>
    </location>
</feature>
<accession>A0A024HIQ8</accession>
<protein>
    <submittedName>
        <fullName evidence="2">Uncharacterized protein</fullName>
    </submittedName>
</protein>
<organism evidence="2 3">
    <name type="scientific">Pseudomonas knackmussii (strain DSM 6978 / CCUG 54928 / LMG 23759 / B13)</name>
    <dbReference type="NCBI Taxonomy" id="1301098"/>
    <lineage>
        <taxon>Bacteria</taxon>
        <taxon>Pseudomonadati</taxon>
        <taxon>Pseudomonadota</taxon>
        <taxon>Gammaproteobacteria</taxon>
        <taxon>Pseudomonadales</taxon>
        <taxon>Pseudomonadaceae</taxon>
        <taxon>Pseudomonas</taxon>
    </lineage>
</organism>
<feature type="compositionally biased region" description="Basic and acidic residues" evidence="1">
    <location>
        <begin position="33"/>
        <end position="46"/>
    </location>
</feature>
<dbReference type="AlphaFoldDB" id="A0A024HIQ8"/>